<feature type="region of interest" description="Disordered" evidence="2">
    <location>
        <begin position="187"/>
        <end position="213"/>
    </location>
</feature>
<feature type="binding site" evidence="1">
    <location>
        <position position="325"/>
    </location>
    <ligand>
        <name>ATP</name>
        <dbReference type="ChEBI" id="CHEBI:30616"/>
    </ligand>
</feature>
<feature type="region of interest" description="Disordered" evidence="2">
    <location>
        <begin position="128"/>
        <end position="147"/>
    </location>
</feature>
<accession>A0A1W0A7L2</accession>
<dbReference type="AlphaFoldDB" id="A0A1W0A7L2"/>
<evidence type="ECO:0000313" key="4">
    <source>
        <dbReference type="Proteomes" id="UP000243217"/>
    </source>
</evidence>
<evidence type="ECO:0008006" key="5">
    <source>
        <dbReference type="Google" id="ProtNLM"/>
    </source>
</evidence>
<organism evidence="3 4">
    <name type="scientific">Thraustotheca clavata</name>
    <dbReference type="NCBI Taxonomy" id="74557"/>
    <lineage>
        <taxon>Eukaryota</taxon>
        <taxon>Sar</taxon>
        <taxon>Stramenopiles</taxon>
        <taxon>Oomycota</taxon>
        <taxon>Saprolegniomycetes</taxon>
        <taxon>Saprolegniales</taxon>
        <taxon>Achlyaceae</taxon>
        <taxon>Thraustotheca</taxon>
    </lineage>
</organism>
<dbReference type="InterPro" id="IPR011009">
    <property type="entry name" value="Kinase-like_dom_sf"/>
</dbReference>
<dbReference type="InterPro" id="IPR017441">
    <property type="entry name" value="Protein_kinase_ATP_BS"/>
</dbReference>
<name>A0A1W0A7L2_9STRA</name>
<feature type="region of interest" description="Disordered" evidence="2">
    <location>
        <begin position="78"/>
        <end position="97"/>
    </location>
</feature>
<sequence length="336" mass="37791">MMLDHVLAGSLCFLGMAICMYIKFIRRQEASFEQVRPSKQVQSPPAISNEYTVAAMELKPPPKQTNALQYVYQHPMRRRTHSSMSGKPEIPKAPDTPTVIEIDTNLGAEKTNPYYAKQAYPYSDSQNKLEDGFQSTERGYKNPLSPRSYRTMDEMVKTTPIVISPTKSETDLFASETDSLLRLENQNNTPKSPFGAPLKEVFPPPLHRQASPNDDNLKRIGPFIKNEHQQPAQMQLEVARQAHIPLFLHMPLHVHKGIAPRAAEEKVLPTEAPPRGNHAEKRPSKGASFNFRIEFEDITLGELIGQGAFGTVHKGIWRDTLVAVKILQCQQLTADI</sequence>
<dbReference type="SUPFAM" id="SSF56112">
    <property type="entry name" value="Protein kinase-like (PK-like)"/>
    <property type="match status" value="1"/>
</dbReference>
<gene>
    <name evidence="3" type="ORF">THRCLA_20467</name>
</gene>
<keyword evidence="1" id="KW-0547">Nucleotide-binding</keyword>
<feature type="non-terminal residue" evidence="3">
    <location>
        <position position="336"/>
    </location>
</feature>
<comment type="caution">
    <text evidence="3">The sequence shown here is derived from an EMBL/GenBank/DDBJ whole genome shotgun (WGS) entry which is preliminary data.</text>
</comment>
<dbReference type="PROSITE" id="PS00107">
    <property type="entry name" value="PROTEIN_KINASE_ATP"/>
    <property type="match status" value="1"/>
</dbReference>
<dbReference type="Gene3D" id="3.30.200.20">
    <property type="entry name" value="Phosphorylase Kinase, domain 1"/>
    <property type="match status" value="1"/>
</dbReference>
<dbReference type="EMBL" id="JNBS01000388">
    <property type="protein sequence ID" value="OQS06010.1"/>
    <property type="molecule type" value="Genomic_DNA"/>
</dbReference>
<keyword evidence="4" id="KW-1185">Reference proteome</keyword>
<evidence type="ECO:0000256" key="1">
    <source>
        <dbReference type="PROSITE-ProRule" id="PRU10141"/>
    </source>
</evidence>
<proteinExistence type="predicted"/>
<dbReference type="Proteomes" id="UP000243217">
    <property type="component" value="Unassembled WGS sequence"/>
</dbReference>
<protein>
    <recommendedName>
        <fullName evidence="5">Protein kinase domain-containing protein</fullName>
    </recommendedName>
</protein>
<evidence type="ECO:0000313" key="3">
    <source>
        <dbReference type="EMBL" id="OQS06010.1"/>
    </source>
</evidence>
<evidence type="ECO:0000256" key="2">
    <source>
        <dbReference type="SAM" id="MobiDB-lite"/>
    </source>
</evidence>
<dbReference type="GO" id="GO:0005524">
    <property type="term" value="F:ATP binding"/>
    <property type="evidence" value="ECO:0007669"/>
    <property type="project" value="UniProtKB-UniRule"/>
</dbReference>
<reference evidence="3 4" key="1">
    <citation type="journal article" date="2014" name="Genome Biol. Evol.">
        <title>The secreted proteins of Achlya hypogyna and Thraustotheca clavata identify the ancestral oomycete secretome and reveal gene acquisitions by horizontal gene transfer.</title>
        <authorList>
            <person name="Misner I."/>
            <person name="Blouin N."/>
            <person name="Leonard G."/>
            <person name="Richards T.A."/>
            <person name="Lane C.E."/>
        </authorList>
    </citation>
    <scope>NUCLEOTIDE SEQUENCE [LARGE SCALE GENOMIC DNA]</scope>
    <source>
        <strain evidence="3 4">ATCC 34112</strain>
    </source>
</reference>
<keyword evidence="1" id="KW-0067">ATP-binding</keyword>
<dbReference type="STRING" id="74557.A0A1W0A7L2"/>
<dbReference type="OrthoDB" id="339325at2759"/>